<evidence type="ECO:0000313" key="2">
    <source>
        <dbReference type="Proteomes" id="UP000003465"/>
    </source>
</evidence>
<dbReference type="InterPro" id="IPR052166">
    <property type="entry name" value="Diverse_Acyl-CoA_DH"/>
</dbReference>
<name>A0A656GEB1_PSEA0</name>
<dbReference type="PANTHER" id="PTHR42803">
    <property type="entry name" value="ACYL-COA DEHYDROGENASE"/>
    <property type="match status" value="1"/>
</dbReference>
<proteinExistence type="predicted"/>
<dbReference type="EMBL" id="AEAG01000833">
    <property type="protein sequence ID" value="EGH23934.1"/>
    <property type="molecule type" value="Genomic_DNA"/>
</dbReference>
<gene>
    <name evidence="1" type="ORF">PSYMO_21713</name>
</gene>
<protein>
    <submittedName>
        <fullName evidence="1">Acyl-CoA dehydrogenase domain-containing protein</fullName>
    </submittedName>
</protein>
<accession>A0A656GEB1</accession>
<feature type="non-terminal residue" evidence="1">
    <location>
        <position position="99"/>
    </location>
</feature>
<organism evidence="1 2">
    <name type="scientific">Pseudomonas amygdali pv. mori str. 301020</name>
    <dbReference type="NCBI Taxonomy" id="629261"/>
    <lineage>
        <taxon>Bacteria</taxon>
        <taxon>Pseudomonadati</taxon>
        <taxon>Pseudomonadota</taxon>
        <taxon>Gammaproteobacteria</taxon>
        <taxon>Pseudomonadales</taxon>
        <taxon>Pseudomonadaceae</taxon>
        <taxon>Pseudomonas</taxon>
        <taxon>Pseudomonas amygdali</taxon>
    </lineage>
</organism>
<comment type="caution">
    <text evidence="1">The sequence shown here is derived from an EMBL/GenBank/DDBJ whole genome shotgun (WGS) entry which is preliminary data.</text>
</comment>
<evidence type="ECO:0000313" key="1">
    <source>
        <dbReference type="EMBL" id="EGH23934.1"/>
    </source>
</evidence>
<sequence>MADYKAPLRDMRFVLNEVFEVSKLWAQLPELAETVDAETVEAILEEAGKVTSKTIAPLSRNGDEEGCHWKDTVVTTPAGFPEAYKTYAEGGWVGVGGNP</sequence>
<reference evidence="1 2" key="1">
    <citation type="journal article" date="2011" name="PLoS Pathog.">
        <title>Dynamic evolution of pathogenicity revealed by sequencing and comparative genomics of 19 Pseudomonas syringae isolates.</title>
        <authorList>
            <person name="Baltrus D.A."/>
            <person name="Nishimura M.T."/>
            <person name="Romanchuk A."/>
            <person name="Chang J.H."/>
            <person name="Mukhtar M.S."/>
            <person name="Cherkis K."/>
            <person name="Roach J."/>
            <person name="Grant S.R."/>
            <person name="Jones C.D."/>
            <person name="Dangl J.L."/>
        </authorList>
    </citation>
    <scope>NUCLEOTIDE SEQUENCE [LARGE SCALE GENOMIC DNA]</scope>
    <source>
        <strain evidence="1 2">301020</strain>
    </source>
</reference>
<dbReference type="PANTHER" id="PTHR42803:SF1">
    <property type="entry name" value="BROAD-SPECIFICITY LINEAR ACYL-COA DEHYDROGENASE FADE5"/>
    <property type="match status" value="1"/>
</dbReference>
<dbReference type="Proteomes" id="UP000003465">
    <property type="component" value="Unassembled WGS sequence"/>
</dbReference>
<dbReference type="AlphaFoldDB" id="A0A656GEB1"/>